<protein>
    <submittedName>
        <fullName evidence="2">Uncharacterized protein</fullName>
    </submittedName>
</protein>
<sequence length="81" mass="8918">MIEQQQQQQKCSGGRDTAFVWEATALSVSQQSTKMSLFPRAHCAVAMTVKMMFAQQSIPIRPAQPRTAAEQAAATHSRSTH</sequence>
<evidence type="ECO:0000313" key="2">
    <source>
        <dbReference type="EMBL" id="KXT11333.1"/>
    </source>
</evidence>
<feature type="compositionally biased region" description="Low complexity" evidence="1">
    <location>
        <begin position="62"/>
        <end position="75"/>
    </location>
</feature>
<comment type="caution">
    <text evidence="2">The sequence shown here is derived from an EMBL/GenBank/DDBJ whole genome shotgun (WGS) entry which is preliminary data.</text>
</comment>
<reference evidence="2 3" key="1">
    <citation type="submission" date="2015-07" db="EMBL/GenBank/DDBJ databases">
        <title>Comparative genomics of the Sigatoka disease complex on banana suggests a link between parallel evolutionary changes in Pseudocercospora fijiensis and Pseudocercospora eumusae and increased virulence on the banana host.</title>
        <authorList>
            <person name="Chang T.-C."/>
            <person name="Salvucci A."/>
            <person name="Crous P.W."/>
            <person name="Stergiopoulos I."/>
        </authorList>
    </citation>
    <scope>NUCLEOTIDE SEQUENCE [LARGE SCALE GENOMIC DNA]</scope>
    <source>
        <strain evidence="2 3">CBS 116634</strain>
    </source>
</reference>
<evidence type="ECO:0000313" key="3">
    <source>
        <dbReference type="Proteomes" id="UP000073492"/>
    </source>
</evidence>
<proteinExistence type="predicted"/>
<accession>A0A139I9D4</accession>
<dbReference type="EMBL" id="LFZO01000205">
    <property type="protein sequence ID" value="KXT11333.1"/>
    <property type="molecule type" value="Genomic_DNA"/>
</dbReference>
<dbReference type="AlphaFoldDB" id="A0A139I9D4"/>
<dbReference type="Proteomes" id="UP000073492">
    <property type="component" value="Unassembled WGS sequence"/>
</dbReference>
<organism evidence="2 3">
    <name type="scientific">Pseudocercospora musae</name>
    <dbReference type="NCBI Taxonomy" id="113226"/>
    <lineage>
        <taxon>Eukaryota</taxon>
        <taxon>Fungi</taxon>
        <taxon>Dikarya</taxon>
        <taxon>Ascomycota</taxon>
        <taxon>Pezizomycotina</taxon>
        <taxon>Dothideomycetes</taxon>
        <taxon>Dothideomycetidae</taxon>
        <taxon>Mycosphaerellales</taxon>
        <taxon>Mycosphaerellaceae</taxon>
        <taxon>Pseudocercospora</taxon>
    </lineage>
</organism>
<name>A0A139I9D4_9PEZI</name>
<feature type="region of interest" description="Disordered" evidence="1">
    <location>
        <begin position="62"/>
        <end position="81"/>
    </location>
</feature>
<evidence type="ECO:0000256" key="1">
    <source>
        <dbReference type="SAM" id="MobiDB-lite"/>
    </source>
</evidence>
<keyword evidence="3" id="KW-1185">Reference proteome</keyword>
<gene>
    <name evidence="2" type="ORF">AC579_9473</name>
</gene>